<protein>
    <submittedName>
        <fullName evidence="3">Uncharacterized protein</fullName>
    </submittedName>
</protein>
<comment type="similarity">
    <text evidence="1">Belongs to the MAM33 family.</text>
</comment>
<reference evidence="3" key="1">
    <citation type="submission" date="2022-11" db="UniProtKB">
        <authorList>
            <consortium name="WormBaseParasite"/>
        </authorList>
    </citation>
    <scope>IDENTIFICATION</scope>
</reference>
<organism evidence="2 3">
    <name type="scientific">Ditylenchus dipsaci</name>
    <dbReference type="NCBI Taxonomy" id="166011"/>
    <lineage>
        <taxon>Eukaryota</taxon>
        <taxon>Metazoa</taxon>
        <taxon>Ecdysozoa</taxon>
        <taxon>Nematoda</taxon>
        <taxon>Chromadorea</taxon>
        <taxon>Rhabditida</taxon>
        <taxon>Tylenchina</taxon>
        <taxon>Tylenchomorpha</taxon>
        <taxon>Sphaerularioidea</taxon>
        <taxon>Anguinidae</taxon>
        <taxon>Anguininae</taxon>
        <taxon>Ditylenchus</taxon>
    </lineage>
</organism>
<dbReference type="Gene3D" id="3.10.280.10">
    <property type="entry name" value="Mitochondrial glycoprotein"/>
    <property type="match status" value="1"/>
</dbReference>
<dbReference type="AlphaFoldDB" id="A0A915DQI5"/>
<dbReference type="PANTHER" id="PTHR10826">
    <property type="entry name" value="COMPLEMENT COMPONENT 1"/>
    <property type="match status" value="1"/>
</dbReference>
<dbReference type="InterPro" id="IPR036561">
    <property type="entry name" value="MAM33_sf"/>
</dbReference>
<evidence type="ECO:0000256" key="1">
    <source>
        <dbReference type="ARBA" id="ARBA00005457"/>
    </source>
</evidence>
<accession>A0A915DQI5</accession>
<proteinExistence type="inferred from homology"/>
<sequence>MMASRCKSLRLFAVQSLKSVAPKRATNIPACRFLQSSAARQFSSTATRFASGTQQELIQALENEIDAEKKLEQENLGGSSAPVITGFNIVTDGAEVRLSKTHGDENILVVFNVNHSVDVDEDFETEENVEQNAVPVSRPHFSIEVTKGSKRLCFEMELVETEDGQYDVQVEEFYIAPAAKGDDVGVEHKVYSSAGKFIDPGLHELLFLRYLEERGFTTDFCNQLVTYATHYEHSQYVNLLKNIKSFVSGSS</sequence>
<dbReference type="GO" id="GO:0042256">
    <property type="term" value="P:cytosolic ribosome assembly"/>
    <property type="evidence" value="ECO:0007669"/>
    <property type="project" value="TreeGrafter"/>
</dbReference>
<dbReference type="InterPro" id="IPR003428">
    <property type="entry name" value="MAM33"/>
</dbReference>
<dbReference type="SUPFAM" id="SSF54529">
    <property type="entry name" value="Mitochondrial glycoprotein MAM33-like"/>
    <property type="match status" value="1"/>
</dbReference>
<evidence type="ECO:0000313" key="2">
    <source>
        <dbReference type="Proteomes" id="UP000887574"/>
    </source>
</evidence>
<dbReference type="Proteomes" id="UP000887574">
    <property type="component" value="Unplaced"/>
</dbReference>
<name>A0A915DQI5_9BILA</name>
<dbReference type="PANTHER" id="PTHR10826:SF1">
    <property type="entry name" value="COMPLEMENT COMPONENT 1 Q SUBCOMPONENT-BINDING PROTEIN, MITOCHONDRIAL"/>
    <property type="match status" value="1"/>
</dbReference>
<dbReference type="Pfam" id="PF02330">
    <property type="entry name" value="MAM33"/>
    <property type="match status" value="1"/>
</dbReference>
<evidence type="ECO:0000313" key="3">
    <source>
        <dbReference type="WBParaSite" id="jg21854"/>
    </source>
</evidence>
<dbReference type="GO" id="GO:0005759">
    <property type="term" value="C:mitochondrial matrix"/>
    <property type="evidence" value="ECO:0007669"/>
    <property type="project" value="InterPro"/>
</dbReference>
<keyword evidence="2" id="KW-1185">Reference proteome</keyword>
<dbReference type="WBParaSite" id="jg21854">
    <property type="protein sequence ID" value="jg21854"/>
    <property type="gene ID" value="jg21854"/>
</dbReference>